<dbReference type="InterPro" id="IPR036259">
    <property type="entry name" value="MFS_trans_sf"/>
</dbReference>
<evidence type="ECO:0000256" key="2">
    <source>
        <dbReference type="ARBA" id="ARBA00022989"/>
    </source>
</evidence>
<evidence type="ECO:0000256" key="1">
    <source>
        <dbReference type="ARBA" id="ARBA00022692"/>
    </source>
</evidence>
<dbReference type="InterPro" id="IPR020846">
    <property type="entry name" value="MFS_dom"/>
</dbReference>
<dbReference type="PROSITE" id="PS50850">
    <property type="entry name" value="MFS"/>
    <property type="match status" value="1"/>
</dbReference>
<comment type="caution">
    <text evidence="6">The sequence shown here is derived from an EMBL/GenBank/DDBJ whole genome shotgun (WGS) entry which is preliminary data.</text>
</comment>
<dbReference type="PANTHER" id="PTHR11360">
    <property type="entry name" value="MONOCARBOXYLATE TRANSPORTER"/>
    <property type="match status" value="1"/>
</dbReference>
<dbReference type="Pfam" id="PF07690">
    <property type="entry name" value="MFS_1"/>
    <property type="match status" value="1"/>
</dbReference>
<sequence length="405" mass="43801">MSYASFLRANSRWLAAGFLLTTFSGFGQTFYISLSSGHLREEFDLSHGDFGLLYMIATLGSAICLPWVGRSVDAFPVQRVALVVMLALTGLCVAMANVSSVWMLFFVIFGLRLSGQGMMTHTSMTAMGRWFSAQRGRAVSIASLGFPASESCFPALFVLTSGLLGWRMSWAAAAALVFLFALPVILWLLKQDRQPKALDGDGQKVEGRQWTRREALFDPVFWGVSAGVLAPPFIGTAILFNQVYLVDLRGWSLELFAAAFVVMAMVAILSSLTLGVLIDRFSARGVLPFMLLPLTLACIVLANIHVEAAAFVFMGLLGISNGFTATLGGALWPELYGTRHIGAIRSVAFAMMVFASAAGPGLIGVLIDFHVSYDVQLMGMGGYCALVTGLLFLTSRIAERRGHRT</sequence>
<accession>A0A944C980</accession>
<feature type="domain" description="Major facilitator superfamily (MFS) profile" evidence="5">
    <location>
        <begin position="13"/>
        <end position="401"/>
    </location>
</feature>
<dbReference type="InterPro" id="IPR050327">
    <property type="entry name" value="Proton-linked_MCT"/>
</dbReference>
<feature type="transmembrane region" description="Helical" evidence="4">
    <location>
        <begin position="51"/>
        <end position="68"/>
    </location>
</feature>
<feature type="transmembrane region" description="Helical" evidence="4">
    <location>
        <begin position="80"/>
        <end position="96"/>
    </location>
</feature>
<evidence type="ECO:0000256" key="4">
    <source>
        <dbReference type="SAM" id="Phobius"/>
    </source>
</evidence>
<name>A0A944C980_9HYPH</name>
<evidence type="ECO:0000313" key="7">
    <source>
        <dbReference type="Proteomes" id="UP000705379"/>
    </source>
</evidence>
<dbReference type="SUPFAM" id="SSF103473">
    <property type="entry name" value="MFS general substrate transporter"/>
    <property type="match status" value="1"/>
</dbReference>
<reference evidence="6" key="1">
    <citation type="submission" date="2018-08" db="EMBL/GenBank/DDBJ databases">
        <authorList>
            <person name="Jin W."/>
            <person name="Wang H."/>
            <person name="Yang Y."/>
            <person name="Li M."/>
            <person name="Liu J."/>
        </authorList>
    </citation>
    <scope>NUCLEOTIDE SEQUENCE</scope>
    <source>
        <strain evidence="6">AESS21</strain>
    </source>
</reference>
<keyword evidence="1 4" id="KW-0812">Transmembrane</keyword>
<dbReference type="GO" id="GO:0022857">
    <property type="term" value="F:transmembrane transporter activity"/>
    <property type="evidence" value="ECO:0007669"/>
    <property type="project" value="InterPro"/>
</dbReference>
<gene>
    <name evidence="6" type="ORF">DYI23_02580</name>
</gene>
<dbReference type="RefSeq" id="WP_213214770.1">
    <property type="nucleotide sequence ID" value="NZ_QTKU01000001.1"/>
</dbReference>
<keyword evidence="2 4" id="KW-1133">Transmembrane helix</keyword>
<dbReference type="AlphaFoldDB" id="A0A944C980"/>
<dbReference type="InterPro" id="IPR011701">
    <property type="entry name" value="MFS"/>
</dbReference>
<dbReference type="EMBL" id="QTKU01000001">
    <property type="protein sequence ID" value="MBS8259094.1"/>
    <property type="molecule type" value="Genomic_DNA"/>
</dbReference>
<feature type="transmembrane region" description="Helical" evidence="4">
    <location>
        <begin position="170"/>
        <end position="189"/>
    </location>
</feature>
<dbReference type="Gene3D" id="1.20.1250.20">
    <property type="entry name" value="MFS general substrate transporter like domains"/>
    <property type="match status" value="2"/>
</dbReference>
<keyword evidence="3 4" id="KW-0472">Membrane</keyword>
<proteinExistence type="predicted"/>
<feature type="transmembrane region" description="Helical" evidence="4">
    <location>
        <begin position="344"/>
        <end position="367"/>
    </location>
</feature>
<evidence type="ECO:0000313" key="6">
    <source>
        <dbReference type="EMBL" id="MBS8259094.1"/>
    </source>
</evidence>
<feature type="transmembrane region" description="Helical" evidence="4">
    <location>
        <begin position="255"/>
        <end position="278"/>
    </location>
</feature>
<feature type="transmembrane region" description="Helical" evidence="4">
    <location>
        <begin position="285"/>
        <end position="304"/>
    </location>
</feature>
<feature type="transmembrane region" description="Helical" evidence="4">
    <location>
        <begin position="373"/>
        <end position="394"/>
    </location>
</feature>
<protein>
    <submittedName>
        <fullName evidence="6">MFS transporter</fullName>
    </submittedName>
</protein>
<dbReference type="Proteomes" id="UP000705379">
    <property type="component" value="Unassembled WGS sequence"/>
</dbReference>
<evidence type="ECO:0000256" key="3">
    <source>
        <dbReference type="ARBA" id="ARBA00023136"/>
    </source>
</evidence>
<dbReference type="PANTHER" id="PTHR11360:SF308">
    <property type="entry name" value="BLL3089 PROTEIN"/>
    <property type="match status" value="1"/>
</dbReference>
<feature type="transmembrane region" description="Helical" evidence="4">
    <location>
        <begin position="220"/>
        <end position="243"/>
    </location>
</feature>
<reference evidence="6" key="2">
    <citation type="journal article" date="2021" name="Microorganisms">
        <title>Bacterial Dimethylsulfoniopropionate Biosynthesis in the East China Sea.</title>
        <authorList>
            <person name="Liu J."/>
            <person name="Zhang Y."/>
            <person name="Liu J."/>
            <person name="Zhong H."/>
            <person name="Williams B.T."/>
            <person name="Zheng Y."/>
            <person name="Curson A.R.J."/>
            <person name="Sun C."/>
            <person name="Sun H."/>
            <person name="Song D."/>
            <person name="Wagner Mackenzie B."/>
            <person name="Bermejo Martinez A."/>
            <person name="Todd J.D."/>
            <person name="Zhang X.H."/>
        </authorList>
    </citation>
    <scope>NUCLEOTIDE SEQUENCE</scope>
    <source>
        <strain evidence="6">AESS21</strain>
    </source>
</reference>
<evidence type="ECO:0000259" key="5">
    <source>
        <dbReference type="PROSITE" id="PS50850"/>
    </source>
</evidence>
<organism evidence="6 7">
    <name type="scientific">Roseibium polysiphoniae</name>
    <dbReference type="NCBI Taxonomy" id="2571221"/>
    <lineage>
        <taxon>Bacteria</taxon>
        <taxon>Pseudomonadati</taxon>
        <taxon>Pseudomonadota</taxon>
        <taxon>Alphaproteobacteria</taxon>
        <taxon>Hyphomicrobiales</taxon>
        <taxon>Stappiaceae</taxon>
        <taxon>Roseibium</taxon>
    </lineage>
</organism>
<feature type="transmembrane region" description="Helical" evidence="4">
    <location>
        <begin position="310"/>
        <end position="332"/>
    </location>
</feature>